<keyword evidence="2" id="KW-0472">Membrane</keyword>
<evidence type="ECO:0000259" key="3">
    <source>
        <dbReference type="Pfam" id="PF18013"/>
    </source>
</evidence>
<feature type="transmembrane region" description="Helical" evidence="2">
    <location>
        <begin position="235"/>
        <end position="254"/>
    </location>
</feature>
<dbReference type="Pfam" id="PF18013">
    <property type="entry name" value="Phage_lysozyme2"/>
    <property type="match status" value="1"/>
</dbReference>
<reference evidence="4" key="1">
    <citation type="journal article" date="2015" name="BMC Genomics">
        <title>Comparative genomics of Fructobacillus spp. and Leuconostoc spp. reveals niche-specific evolution of Fructobacillus spp.</title>
        <authorList>
            <person name="Endo A."/>
            <person name="Tanizawa Y."/>
            <person name="Tanaka N."/>
            <person name="Maeno S."/>
            <person name="Kumar H."/>
            <person name="Shiwa Y."/>
            <person name="Okada S."/>
            <person name="Yoshikawa H."/>
            <person name="Dicks L."/>
            <person name="Nakagawa J."/>
            <person name="Arita M."/>
        </authorList>
    </citation>
    <scope>NUCLEOTIDE SEQUENCE [LARGE SCALE GENOMIC DNA]</scope>
    <source>
        <strain evidence="4">F214-1</strain>
    </source>
</reference>
<feature type="compositionally biased region" description="Basic and acidic residues" evidence="1">
    <location>
        <begin position="708"/>
        <end position="725"/>
    </location>
</feature>
<feature type="domain" description="Phage tail lysozyme" evidence="3">
    <location>
        <begin position="530"/>
        <end position="704"/>
    </location>
</feature>
<feature type="compositionally biased region" description="Basic and acidic residues" evidence="1">
    <location>
        <begin position="1"/>
        <end position="15"/>
    </location>
</feature>
<feature type="region of interest" description="Disordered" evidence="1">
    <location>
        <begin position="708"/>
        <end position="733"/>
    </location>
</feature>
<dbReference type="RefSeq" id="WP_059394304.1">
    <property type="nucleotide sequence ID" value="NZ_DF968092.1"/>
</dbReference>
<dbReference type="STRING" id="709323.GCA_001047135_01545"/>
<feature type="region of interest" description="Disordered" evidence="1">
    <location>
        <begin position="1"/>
        <end position="20"/>
    </location>
</feature>
<keyword evidence="2" id="KW-1133">Transmembrane helix</keyword>
<evidence type="ECO:0000256" key="1">
    <source>
        <dbReference type="SAM" id="MobiDB-lite"/>
    </source>
</evidence>
<dbReference type="AlphaFoldDB" id="A0A3F3HHF6"/>
<gene>
    <name evidence="4" type="ORF">FTRO_0150010</name>
</gene>
<organism evidence="4">
    <name type="scientific">Fructobacillus tropaeoli</name>
    <dbReference type="NCBI Taxonomy" id="709323"/>
    <lineage>
        <taxon>Bacteria</taxon>
        <taxon>Bacillati</taxon>
        <taxon>Bacillota</taxon>
        <taxon>Bacilli</taxon>
        <taxon>Lactobacillales</taxon>
        <taxon>Lactobacillaceae</taxon>
        <taxon>Fructobacillus</taxon>
    </lineage>
</organism>
<keyword evidence="2" id="KW-0812">Transmembrane</keyword>
<dbReference type="Gene3D" id="1.10.530.10">
    <property type="match status" value="1"/>
</dbReference>
<dbReference type="InterPro" id="IPR041219">
    <property type="entry name" value="Phage_lysozyme2"/>
</dbReference>
<name>A0A3F3HHF6_9LACO</name>
<evidence type="ECO:0000256" key="2">
    <source>
        <dbReference type="SAM" id="Phobius"/>
    </source>
</evidence>
<proteinExistence type="predicted"/>
<dbReference type="Proteomes" id="UP000064514">
    <property type="component" value="Unassembled WGS sequence"/>
</dbReference>
<dbReference type="EMBL" id="DF968092">
    <property type="protein sequence ID" value="GAP04979.1"/>
    <property type="molecule type" value="Genomic_DNA"/>
</dbReference>
<evidence type="ECO:0000313" key="4">
    <source>
        <dbReference type="EMBL" id="GAP04979.1"/>
    </source>
</evidence>
<accession>A0A3F3HHF6</accession>
<sequence>MRIDPDKLHEHDGMGHRAARKYTKKAYKKARKSYKQAFKQKQKSNGLDTAKRTLADDKVEVKTLKKQFKHHQKLDHTSLRNRTRRTVKTGVKGTVKGRVQNGLRQKLQEDDLMAQHVKASNTINQARTYGRNLKTGGRLLGKTAGNIGIGSYHALNRSKNALMGRGFYKTPYEQQWFGGRKRLGDLGRSVKKKSKRQMQRFAGRFKKTTRVSRFLGKSLKKGVKWLNPVSLKFKILVGILVCLPLLLAFMVGAINQPGLKQDNHEINDTWLYMTQLDAQKSDDQHQYYTDWAPFMFYNNELLEDFNIHDQKQSLQLPFGVIKYQDVLAKQWDAVHVKDSEKTVDELMSGNKVATEDDLHNPWILKESEQQDVKISRDEIGFDVLGNQLENLTDDGNVVISRRLGYEKQNGKEVKNDWSTIDIAKGTMLKVPMGGTVRFVNDHTVQLTQDQAVLTIDGVDLSRLQQGANLNAGDLLGNTLGDHINLQYRLFDDLEKQWFDANPGFYFKKVRYTQFTTTTDENFDPSKDKSQNAQKVYDQLTKMGYKKAGIAAMLGNFDVESAINPKRAEGDYLKAPVGKYDGSYDKDDWLNIGGPQIYDGRFANIIHRGLGLGQWTDVAPGPGGRHTALLDYAKSQNKKWYDLDLQIDFLVNHDGGHSDVAKAILSSDSQDVKDLTQQFLTQWEGNPGNKVQERTNAALNWYQYLGKTKDQEKKDADEKRGNEIAKDYGGNQST</sequence>
<protein>
    <recommendedName>
        <fullName evidence="3">Phage tail lysozyme domain-containing protein</fullName>
    </recommendedName>
</protein>